<dbReference type="Proteomes" id="UP000265703">
    <property type="component" value="Unassembled WGS sequence"/>
</dbReference>
<keyword evidence="4" id="KW-0547">Nucleotide-binding</keyword>
<accession>A0A397S7X5</accession>
<dbReference type="STRING" id="658196.A0A397S7X5"/>
<comment type="cofactor">
    <cofactor evidence="2">
        <name>Mg(2+)</name>
        <dbReference type="ChEBI" id="CHEBI:18420"/>
    </cofactor>
</comment>
<keyword evidence="7" id="KW-0238">DNA-binding</keyword>
<proteinExistence type="predicted"/>
<dbReference type="Gene3D" id="3.30.1360.40">
    <property type="match status" value="1"/>
</dbReference>
<dbReference type="InterPro" id="IPR050634">
    <property type="entry name" value="DNA_Topoisomerase_II"/>
</dbReference>
<gene>
    <name evidence="9" type="ORF">C1645_791604</name>
</gene>
<evidence type="ECO:0000313" key="9">
    <source>
        <dbReference type="EMBL" id="RIA80899.1"/>
    </source>
</evidence>
<dbReference type="EMBL" id="QKYT01000877">
    <property type="protein sequence ID" value="RIA80899.1"/>
    <property type="molecule type" value="Genomic_DNA"/>
</dbReference>
<keyword evidence="6" id="KW-0799">Topoisomerase</keyword>
<keyword evidence="8" id="KW-0413">Isomerase</keyword>
<comment type="caution">
    <text evidence="9">The sequence shown here is derived from an EMBL/GenBank/DDBJ whole genome shotgun (WGS) entry which is preliminary data.</text>
</comment>
<comment type="catalytic activity">
    <reaction evidence="1">
        <text>ATP-dependent breakage, passage and rejoining of double-stranded DNA.</text>
        <dbReference type="EC" id="5.6.2.2"/>
    </reaction>
</comment>
<evidence type="ECO:0000256" key="8">
    <source>
        <dbReference type="ARBA" id="ARBA00023235"/>
    </source>
</evidence>
<dbReference type="PANTHER" id="PTHR10169">
    <property type="entry name" value="DNA TOPOISOMERASE/GYRASE"/>
    <property type="match status" value="1"/>
</dbReference>
<evidence type="ECO:0000256" key="2">
    <source>
        <dbReference type="ARBA" id="ARBA00001946"/>
    </source>
</evidence>
<reference evidence="9 10" key="1">
    <citation type="submission" date="2018-06" db="EMBL/GenBank/DDBJ databases">
        <title>Comparative genomics reveals the genomic features of Rhizophagus irregularis, R. cerebriforme, R. diaphanum and Gigaspora rosea, and their symbiotic lifestyle signature.</title>
        <authorList>
            <person name="Morin E."/>
            <person name="San Clemente H."/>
            <person name="Chen E.C.H."/>
            <person name="De La Providencia I."/>
            <person name="Hainaut M."/>
            <person name="Kuo A."/>
            <person name="Kohler A."/>
            <person name="Murat C."/>
            <person name="Tang N."/>
            <person name="Roy S."/>
            <person name="Loubradou J."/>
            <person name="Henrissat B."/>
            <person name="Grigoriev I.V."/>
            <person name="Corradi N."/>
            <person name="Roux C."/>
            <person name="Martin F.M."/>
        </authorList>
    </citation>
    <scope>NUCLEOTIDE SEQUENCE [LARGE SCALE GENOMIC DNA]</scope>
    <source>
        <strain evidence="9 10">DAOM 227022</strain>
    </source>
</reference>
<dbReference type="GO" id="GO:0006265">
    <property type="term" value="P:DNA topological change"/>
    <property type="evidence" value="ECO:0007669"/>
    <property type="project" value="InterPro"/>
</dbReference>
<dbReference type="GO" id="GO:0000819">
    <property type="term" value="P:sister chromatid segregation"/>
    <property type="evidence" value="ECO:0007669"/>
    <property type="project" value="TreeGrafter"/>
</dbReference>
<evidence type="ECO:0000256" key="6">
    <source>
        <dbReference type="ARBA" id="ARBA00023029"/>
    </source>
</evidence>
<dbReference type="EC" id="5.6.2.2" evidence="3"/>
<sequence>WSSFIPNYNPRDIVNNLKRLINDNPWYRGFQGYIEQINMEKYKVSGKTHQVDESVRITNSFMDTKL</sequence>
<dbReference type="GO" id="GO:0000712">
    <property type="term" value="P:resolution of meiotic recombination intermediates"/>
    <property type="evidence" value="ECO:0007669"/>
    <property type="project" value="TreeGrafter"/>
</dbReference>
<dbReference type="PANTHER" id="PTHR10169:SF38">
    <property type="entry name" value="DNA TOPOISOMERASE 2"/>
    <property type="match status" value="1"/>
</dbReference>
<evidence type="ECO:0000256" key="7">
    <source>
        <dbReference type="ARBA" id="ARBA00023125"/>
    </source>
</evidence>
<evidence type="ECO:0000313" key="10">
    <source>
        <dbReference type="Proteomes" id="UP000265703"/>
    </source>
</evidence>
<dbReference type="InterPro" id="IPR013760">
    <property type="entry name" value="Topo_IIA-like_dom_sf"/>
</dbReference>
<evidence type="ECO:0000256" key="1">
    <source>
        <dbReference type="ARBA" id="ARBA00000185"/>
    </source>
</evidence>
<evidence type="ECO:0000256" key="3">
    <source>
        <dbReference type="ARBA" id="ARBA00012895"/>
    </source>
</evidence>
<dbReference type="SUPFAM" id="SSF56719">
    <property type="entry name" value="Type II DNA topoisomerase"/>
    <property type="match status" value="1"/>
</dbReference>
<organism evidence="9 10">
    <name type="scientific">Glomus cerebriforme</name>
    <dbReference type="NCBI Taxonomy" id="658196"/>
    <lineage>
        <taxon>Eukaryota</taxon>
        <taxon>Fungi</taxon>
        <taxon>Fungi incertae sedis</taxon>
        <taxon>Mucoromycota</taxon>
        <taxon>Glomeromycotina</taxon>
        <taxon>Glomeromycetes</taxon>
        <taxon>Glomerales</taxon>
        <taxon>Glomeraceae</taxon>
        <taxon>Glomus</taxon>
    </lineage>
</organism>
<dbReference type="Gene3D" id="3.90.199.10">
    <property type="entry name" value="Topoisomerase II, domain 5"/>
    <property type="match status" value="1"/>
</dbReference>
<dbReference type="GO" id="GO:0005634">
    <property type="term" value="C:nucleus"/>
    <property type="evidence" value="ECO:0007669"/>
    <property type="project" value="TreeGrafter"/>
</dbReference>
<dbReference type="GO" id="GO:0005524">
    <property type="term" value="F:ATP binding"/>
    <property type="evidence" value="ECO:0007669"/>
    <property type="project" value="UniProtKB-KW"/>
</dbReference>
<protein>
    <recommendedName>
        <fullName evidence="3">DNA topoisomerase (ATP-hydrolyzing)</fullName>
        <ecNumber evidence="3">5.6.2.2</ecNumber>
    </recommendedName>
</protein>
<dbReference type="GO" id="GO:0003677">
    <property type="term" value="F:DNA binding"/>
    <property type="evidence" value="ECO:0007669"/>
    <property type="project" value="UniProtKB-KW"/>
</dbReference>
<dbReference type="AlphaFoldDB" id="A0A397S7X5"/>
<dbReference type="GO" id="GO:0003918">
    <property type="term" value="F:DNA topoisomerase type II (double strand cut, ATP-hydrolyzing) activity"/>
    <property type="evidence" value="ECO:0007669"/>
    <property type="project" value="UniProtKB-EC"/>
</dbReference>
<keyword evidence="5" id="KW-0067">ATP-binding</keyword>
<evidence type="ECO:0000256" key="4">
    <source>
        <dbReference type="ARBA" id="ARBA00022741"/>
    </source>
</evidence>
<feature type="non-terminal residue" evidence="9">
    <location>
        <position position="1"/>
    </location>
</feature>
<keyword evidence="10" id="KW-1185">Reference proteome</keyword>
<dbReference type="OrthoDB" id="424831at2759"/>
<name>A0A397S7X5_9GLOM</name>
<dbReference type="InterPro" id="IPR013758">
    <property type="entry name" value="Topo_IIA_A/C_ab"/>
</dbReference>
<evidence type="ECO:0000256" key="5">
    <source>
        <dbReference type="ARBA" id="ARBA00022840"/>
    </source>
</evidence>